<accession>A0ABX0FNJ3</accession>
<feature type="compositionally biased region" description="Basic residues" evidence="1">
    <location>
        <begin position="237"/>
        <end position="254"/>
    </location>
</feature>
<evidence type="ECO:0000313" key="3">
    <source>
        <dbReference type="Proteomes" id="UP000666369"/>
    </source>
</evidence>
<dbReference type="Proteomes" id="UP000666369">
    <property type="component" value="Unassembled WGS sequence"/>
</dbReference>
<name>A0ABX0FNJ3_9BURK</name>
<proteinExistence type="predicted"/>
<sequence>MCTDLPFAFPIRVPDNLLVEFGKFTGLHWNDTFSMEPFVCEALRNYMNPAPAAQEQAVAPTESGYQWKEVFLPEGTRLRASFDRKQYFAVVAGAEIKYGEHAISPSCFANLFGSGNRNAWKAVWLRLPGSTEWLLADVCRSARKAAIARLMAGDADQGGQSMPAVPAGPQDACKQPDKQTASQQGKHPPPRRTDAKRAGDGAVARAVAQPPLRRSRPEPGEVDPSGAAGATHGNQVQRKKASGRSARRKRRAGRKIPADPR</sequence>
<dbReference type="RefSeq" id="WP_166105838.1">
    <property type="nucleotide sequence ID" value="NZ_JAADJT010000008.1"/>
</dbReference>
<protein>
    <submittedName>
        <fullName evidence="2">Uncharacterized protein</fullName>
    </submittedName>
</protein>
<dbReference type="EMBL" id="JAADJT010000008">
    <property type="protein sequence ID" value="NGZ86184.1"/>
    <property type="molecule type" value="Genomic_DNA"/>
</dbReference>
<feature type="region of interest" description="Disordered" evidence="1">
    <location>
        <begin position="155"/>
        <end position="261"/>
    </location>
</feature>
<keyword evidence="3" id="KW-1185">Reference proteome</keyword>
<evidence type="ECO:0000256" key="1">
    <source>
        <dbReference type="SAM" id="MobiDB-lite"/>
    </source>
</evidence>
<organism evidence="2 3">
    <name type="scientific">Duganella aceris</name>
    <dbReference type="NCBI Taxonomy" id="2703883"/>
    <lineage>
        <taxon>Bacteria</taxon>
        <taxon>Pseudomonadati</taxon>
        <taxon>Pseudomonadota</taxon>
        <taxon>Betaproteobacteria</taxon>
        <taxon>Burkholderiales</taxon>
        <taxon>Oxalobacteraceae</taxon>
        <taxon>Telluria group</taxon>
        <taxon>Duganella</taxon>
    </lineage>
</organism>
<evidence type="ECO:0000313" key="2">
    <source>
        <dbReference type="EMBL" id="NGZ86184.1"/>
    </source>
</evidence>
<reference evidence="2 3" key="1">
    <citation type="submission" date="2020-01" db="EMBL/GenBank/DDBJ databases">
        <authorList>
            <person name="Lee S.D."/>
        </authorList>
    </citation>
    <scope>NUCLEOTIDE SEQUENCE [LARGE SCALE GENOMIC DNA]</scope>
    <source>
        <strain evidence="2 3">SAP-35</strain>
    </source>
</reference>
<reference evidence="3" key="2">
    <citation type="submission" date="2023-07" db="EMBL/GenBank/DDBJ databases">
        <title>Duganella aceri sp. nov., isolated from tree sap.</title>
        <authorList>
            <person name="Kim I.S."/>
        </authorList>
    </citation>
    <scope>NUCLEOTIDE SEQUENCE [LARGE SCALE GENOMIC DNA]</scope>
    <source>
        <strain evidence="3">SAP-35</strain>
    </source>
</reference>
<comment type="caution">
    <text evidence="2">The sequence shown here is derived from an EMBL/GenBank/DDBJ whole genome shotgun (WGS) entry which is preliminary data.</text>
</comment>
<gene>
    <name evidence="2" type="ORF">GW587_18235</name>
</gene>